<dbReference type="FunFam" id="3.30.420.100:FF:000001">
    <property type="entry name" value="50S ribosomal protein L18"/>
    <property type="match status" value="1"/>
</dbReference>
<name>A0A0S7WVP7_UNCT6</name>
<feature type="compositionally biased region" description="Polar residues" evidence="8">
    <location>
        <begin position="58"/>
        <end position="73"/>
    </location>
</feature>
<sequence>MQKSRKRAIAVARRHRRVRKKISGSPDRPRLVVYRSRKHIYAQIIDDVAGRTLCAASTLGSRSRDGSSPGTKSDQSKETGLVLARAALEKGIKHVVFDRGGYRYHGRVKVLAEAAREGGLEF</sequence>
<evidence type="ECO:0000256" key="4">
    <source>
        <dbReference type="ARBA" id="ARBA00022980"/>
    </source>
</evidence>
<dbReference type="CDD" id="cd00432">
    <property type="entry name" value="Ribosomal_L18_L5e"/>
    <property type="match status" value="1"/>
</dbReference>
<dbReference type="InterPro" id="IPR005484">
    <property type="entry name" value="Ribosomal_uL18_bac/plant/anim"/>
</dbReference>
<comment type="similarity">
    <text evidence="1 7">Belongs to the universal ribosomal protein uL18 family.</text>
</comment>
<evidence type="ECO:0000256" key="2">
    <source>
        <dbReference type="ARBA" id="ARBA00022730"/>
    </source>
</evidence>
<dbReference type="InterPro" id="IPR004389">
    <property type="entry name" value="Ribosomal_uL18_bac-type"/>
</dbReference>
<comment type="subunit">
    <text evidence="7">Part of the 50S ribosomal subunit; part of the 5S rRNA/L5/L18/L25 subcomplex. Contacts the 5S and 23S rRNAs.</text>
</comment>
<organism evidence="9 10">
    <name type="scientific">candidate division TA06 bacterium DG_24</name>
    <dbReference type="NCBI Taxonomy" id="1703770"/>
    <lineage>
        <taxon>Bacteria</taxon>
        <taxon>Bacteria division TA06</taxon>
    </lineage>
</organism>
<dbReference type="STRING" id="1703770.AMJ39_00630"/>
<dbReference type="PATRIC" id="fig|1703770.3.peg.199"/>
<protein>
    <recommendedName>
        <fullName evidence="6 7">Large ribosomal subunit protein uL18</fullName>
    </recommendedName>
</protein>
<dbReference type="PANTHER" id="PTHR12899">
    <property type="entry name" value="39S RIBOSOMAL PROTEIN L18, MITOCHONDRIAL"/>
    <property type="match status" value="1"/>
</dbReference>
<reference evidence="9 10" key="1">
    <citation type="journal article" date="2015" name="Microbiome">
        <title>Genomic resolution of linkages in carbon, nitrogen, and sulfur cycling among widespread estuary sediment bacteria.</title>
        <authorList>
            <person name="Baker B.J."/>
            <person name="Lazar C.S."/>
            <person name="Teske A.P."/>
            <person name="Dick G.J."/>
        </authorList>
    </citation>
    <scope>NUCLEOTIDE SEQUENCE [LARGE SCALE GENOMIC DNA]</scope>
    <source>
        <strain evidence="9">DG_24</strain>
    </source>
</reference>
<evidence type="ECO:0000256" key="1">
    <source>
        <dbReference type="ARBA" id="ARBA00007116"/>
    </source>
</evidence>
<dbReference type="InterPro" id="IPR057268">
    <property type="entry name" value="Ribosomal_L18"/>
</dbReference>
<proteinExistence type="inferred from homology"/>
<dbReference type="SUPFAM" id="SSF53137">
    <property type="entry name" value="Translational machinery components"/>
    <property type="match status" value="1"/>
</dbReference>
<comment type="function">
    <text evidence="7">This is one of the proteins that bind and probably mediate the attachment of the 5S RNA into the large ribosomal subunit, where it forms part of the central protuberance.</text>
</comment>
<evidence type="ECO:0000256" key="8">
    <source>
        <dbReference type="SAM" id="MobiDB-lite"/>
    </source>
</evidence>
<dbReference type="Pfam" id="PF00861">
    <property type="entry name" value="Ribosomal_L18p"/>
    <property type="match status" value="1"/>
</dbReference>
<feature type="compositionally biased region" description="Basic residues" evidence="8">
    <location>
        <begin position="1"/>
        <end position="22"/>
    </location>
</feature>
<keyword evidence="2 7" id="KW-0699">rRNA-binding</keyword>
<dbReference type="PANTHER" id="PTHR12899:SF3">
    <property type="entry name" value="LARGE RIBOSOMAL SUBUNIT PROTEIN UL18M"/>
    <property type="match status" value="1"/>
</dbReference>
<evidence type="ECO:0000256" key="6">
    <source>
        <dbReference type="ARBA" id="ARBA00035197"/>
    </source>
</evidence>
<keyword evidence="4 7" id="KW-0689">Ribosomal protein</keyword>
<gene>
    <name evidence="7" type="primary">rplR</name>
    <name evidence="9" type="ORF">AMJ39_00630</name>
</gene>
<dbReference type="HAMAP" id="MF_01337_B">
    <property type="entry name" value="Ribosomal_uL18_B"/>
    <property type="match status" value="1"/>
</dbReference>
<accession>A0A0S7WVP7</accession>
<dbReference type="GO" id="GO:0006412">
    <property type="term" value="P:translation"/>
    <property type="evidence" value="ECO:0007669"/>
    <property type="project" value="UniProtKB-UniRule"/>
</dbReference>
<dbReference type="GO" id="GO:0008097">
    <property type="term" value="F:5S rRNA binding"/>
    <property type="evidence" value="ECO:0007669"/>
    <property type="project" value="TreeGrafter"/>
</dbReference>
<evidence type="ECO:0000313" key="9">
    <source>
        <dbReference type="EMBL" id="KPJ54286.1"/>
    </source>
</evidence>
<dbReference type="EMBL" id="LIZS01000004">
    <property type="protein sequence ID" value="KPJ54286.1"/>
    <property type="molecule type" value="Genomic_DNA"/>
</dbReference>
<dbReference type="Gene3D" id="3.30.420.100">
    <property type="match status" value="1"/>
</dbReference>
<dbReference type="NCBIfam" id="TIGR00060">
    <property type="entry name" value="L18_bact"/>
    <property type="match status" value="1"/>
</dbReference>
<evidence type="ECO:0000313" key="10">
    <source>
        <dbReference type="Proteomes" id="UP000052008"/>
    </source>
</evidence>
<feature type="region of interest" description="Disordered" evidence="8">
    <location>
        <begin position="58"/>
        <end position="78"/>
    </location>
</feature>
<evidence type="ECO:0000256" key="5">
    <source>
        <dbReference type="ARBA" id="ARBA00023274"/>
    </source>
</evidence>
<dbReference type="AlphaFoldDB" id="A0A0S7WVP7"/>
<evidence type="ECO:0000256" key="7">
    <source>
        <dbReference type="HAMAP-Rule" id="MF_01337"/>
    </source>
</evidence>
<dbReference type="GO" id="GO:0003735">
    <property type="term" value="F:structural constituent of ribosome"/>
    <property type="evidence" value="ECO:0007669"/>
    <property type="project" value="InterPro"/>
</dbReference>
<dbReference type="Proteomes" id="UP000052008">
    <property type="component" value="Unassembled WGS sequence"/>
</dbReference>
<feature type="region of interest" description="Disordered" evidence="8">
    <location>
        <begin position="1"/>
        <end position="27"/>
    </location>
</feature>
<comment type="caution">
    <text evidence="9">The sequence shown here is derived from an EMBL/GenBank/DDBJ whole genome shotgun (WGS) entry which is preliminary data.</text>
</comment>
<evidence type="ECO:0000256" key="3">
    <source>
        <dbReference type="ARBA" id="ARBA00022884"/>
    </source>
</evidence>
<keyword evidence="3 7" id="KW-0694">RNA-binding</keyword>
<dbReference type="GO" id="GO:0022625">
    <property type="term" value="C:cytosolic large ribosomal subunit"/>
    <property type="evidence" value="ECO:0007669"/>
    <property type="project" value="TreeGrafter"/>
</dbReference>
<keyword evidence="5 7" id="KW-0687">Ribonucleoprotein</keyword>